<evidence type="ECO:0000259" key="13">
    <source>
        <dbReference type="Pfam" id="PF23256"/>
    </source>
</evidence>
<feature type="transmembrane region" description="Helical" evidence="11">
    <location>
        <begin position="162"/>
        <end position="184"/>
    </location>
</feature>
<feature type="domain" description="Cation/H(+) antiporter C-terminal" evidence="14">
    <location>
        <begin position="629"/>
        <end position="675"/>
    </location>
</feature>
<dbReference type="Pfam" id="PF23259">
    <property type="entry name" value="CHX17_C"/>
    <property type="match status" value="2"/>
</dbReference>
<feature type="transmembrane region" description="Helical" evidence="11">
    <location>
        <begin position="317"/>
        <end position="336"/>
    </location>
</feature>
<feature type="domain" description="Cation/H(+) antiporter central" evidence="13">
    <location>
        <begin position="486"/>
        <end position="625"/>
    </location>
</feature>
<dbReference type="Pfam" id="PF00999">
    <property type="entry name" value="Na_H_Exchanger"/>
    <property type="match status" value="1"/>
</dbReference>
<dbReference type="InterPro" id="IPR057291">
    <property type="entry name" value="CHX17_2nd"/>
</dbReference>
<keyword evidence="8" id="KW-0406">Ion transport</keyword>
<keyword evidence="2" id="KW-0813">Transport</keyword>
<evidence type="ECO:0000256" key="10">
    <source>
        <dbReference type="ARBA" id="ARBA00038341"/>
    </source>
</evidence>
<evidence type="ECO:0000256" key="6">
    <source>
        <dbReference type="ARBA" id="ARBA00022958"/>
    </source>
</evidence>
<evidence type="ECO:0000313" key="15">
    <source>
        <dbReference type="Proteomes" id="UP001652623"/>
    </source>
</evidence>
<evidence type="ECO:0000256" key="4">
    <source>
        <dbReference type="ARBA" id="ARBA00022538"/>
    </source>
</evidence>
<dbReference type="GO" id="GO:0015297">
    <property type="term" value="F:antiporter activity"/>
    <property type="evidence" value="ECO:0007669"/>
    <property type="project" value="UniProtKB-KW"/>
</dbReference>
<dbReference type="PANTHER" id="PTHR32468">
    <property type="entry name" value="CATION/H + ANTIPORTER"/>
    <property type="match status" value="1"/>
</dbReference>
<keyword evidence="3" id="KW-0050">Antiport</keyword>
<dbReference type="PANTHER" id="PTHR32468:SF81">
    <property type="entry name" value="CATION_H(+) ANTIPORTER 19"/>
    <property type="match status" value="1"/>
</dbReference>
<evidence type="ECO:0000256" key="8">
    <source>
        <dbReference type="ARBA" id="ARBA00023065"/>
    </source>
</evidence>
<dbReference type="Gene3D" id="1.20.1530.20">
    <property type="match status" value="1"/>
</dbReference>
<reference evidence="16" key="1">
    <citation type="submission" date="2025-08" db="UniProtKB">
        <authorList>
            <consortium name="RefSeq"/>
        </authorList>
    </citation>
    <scope>IDENTIFICATION</scope>
    <source>
        <tissue evidence="16">Seedling</tissue>
    </source>
</reference>
<keyword evidence="9 11" id="KW-0472">Membrane</keyword>
<dbReference type="InterPro" id="IPR038770">
    <property type="entry name" value="Na+/solute_symporter_sf"/>
</dbReference>
<feature type="transmembrane region" description="Helical" evidence="11">
    <location>
        <begin position="196"/>
        <end position="218"/>
    </location>
</feature>
<dbReference type="KEGG" id="zju:107433358"/>
<evidence type="ECO:0000256" key="11">
    <source>
        <dbReference type="SAM" id="Phobius"/>
    </source>
</evidence>
<dbReference type="InterPro" id="IPR006153">
    <property type="entry name" value="Cation/H_exchanger_TM"/>
</dbReference>
<evidence type="ECO:0000256" key="3">
    <source>
        <dbReference type="ARBA" id="ARBA00022449"/>
    </source>
</evidence>
<evidence type="ECO:0000256" key="9">
    <source>
        <dbReference type="ARBA" id="ARBA00023136"/>
    </source>
</evidence>
<gene>
    <name evidence="16" type="primary">LOC107433358</name>
</gene>
<dbReference type="GO" id="GO:0012505">
    <property type="term" value="C:endomembrane system"/>
    <property type="evidence" value="ECO:0007669"/>
    <property type="project" value="TreeGrafter"/>
</dbReference>
<protein>
    <submittedName>
        <fullName evidence="16">Cation/H(+) antiporter 19</fullName>
    </submittedName>
</protein>
<name>A0A6P6FLB7_ZIZJJ</name>
<dbReference type="InterPro" id="IPR057290">
    <property type="entry name" value="CHX17_C"/>
</dbReference>
<dbReference type="Pfam" id="PF23256">
    <property type="entry name" value="CHX17_2nd"/>
    <property type="match status" value="1"/>
</dbReference>
<feature type="transmembrane region" description="Helical" evidence="11">
    <location>
        <begin position="266"/>
        <end position="297"/>
    </location>
</feature>
<sequence>MAMASPANGTVCPAPMKATSNGAFQDENPLDYALPLLIVQICLVVAFTRILALILKPIRQPRVIAEIIGGILLGPSALGRNQKYMDTIFPKKSMTVLDTLANIGLLFFLFLVGLELDVRTLRRTGHKSLGIAVAGITLPFVLGIGTSFVLRSTISEGVSQAPFLVFMGVALSITAFPVLARILAELKLLTTDVGRIAMSAAAVNDVAAWILLALAIALSGDNTSPVVSLWVLLTGAAFVAFAVLVLRPVLAAMARRSPEGEPVKELYICITLSMVLAASFATDTIGIHALFGAFVVGVVVPKDGPFPGVLIEKLEDLVSGLFLPLYFVSSGLKTNVATIRGATSWGLLVLVIFTACFGKILGTFSVSMIFKVPFREALALGFLMNTKGLVELIVLNIGKDRKVLNDQTFAICVLMALFTTFITTPIVMAVYKPARKGAPYKHRSIRRKEADTELRMLACFHSTRSIPTMINLIESSRGTRSKRGGRRLCVYAMHLMELSERSSAISMVHKARNNGLPFWNKKRDSNDQMVIAFEAYQQLSSVSVRPMTAISALNNIHEDICTSAHAKRAAIILLPFHKHQRLDGAMESFGRSFQEVNERVLRHAPCSVGILVDRGLGGTTHISASDVSYKVVVPFFGGPDDREALAYGMRMAEHPGIVLTLVRFVAPPGKSLRFGVRLVGITANRDKKLILDDDQFKDDDDKAEDEALLSEFTSQRSSGNVGAKEEHSMLYEERLVESKAEIVGVLKSMNKSNLFIAGRMPPTAPLIDITDCPELGPVGSFLASSEFSTTASIVVIHQYNSTADHHPLVVDEQEDNSCENEMSDTSVAAIV</sequence>
<evidence type="ECO:0000256" key="7">
    <source>
        <dbReference type="ARBA" id="ARBA00022989"/>
    </source>
</evidence>
<evidence type="ECO:0000256" key="2">
    <source>
        <dbReference type="ARBA" id="ARBA00022448"/>
    </source>
</evidence>
<feature type="transmembrane region" description="Helical" evidence="11">
    <location>
        <begin position="230"/>
        <end position="254"/>
    </location>
</feature>
<dbReference type="FunCoup" id="A0A6P6FLB7">
    <property type="interactions" value="211"/>
</dbReference>
<feature type="transmembrane region" description="Helical" evidence="11">
    <location>
        <begin position="99"/>
        <end position="116"/>
    </location>
</feature>
<evidence type="ECO:0000313" key="16">
    <source>
        <dbReference type="RefSeq" id="XP_024922261.3"/>
    </source>
</evidence>
<dbReference type="GO" id="GO:1902600">
    <property type="term" value="P:proton transmembrane transport"/>
    <property type="evidence" value="ECO:0007669"/>
    <property type="project" value="InterPro"/>
</dbReference>
<dbReference type="Proteomes" id="UP001652623">
    <property type="component" value="Chromosome 11"/>
</dbReference>
<feature type="transmembrane region" description="Helical" evidence="11">
    <location>
        <begin position="128"/>
        <end position="150"/>
    </location>
</feature>
<dbReference type="FunFam" id="1.20.1530.20:FF:000003">
    <property type="entry name" value="Cation/H(+) antiporter 15"/>
    <property type="match status" value="1"/>
</dbReference>
<dbReference type="GO" id="GO:0006813">
    <property type="term" value="P:potassium ion transport"/>
    <property type="evidence" value="ECO:0007669"/>
    <property type="project" value="UniProtKB-KW"/>
</dbReference>
<dbReference type="AlphaFoldDB" id="A0A6P6FLB7"/>
<evidence type="ECO:0000256" key="5">
    <source>
        <dbReference type="ARBA" id="ARBA00022692"/>
    </source>
</evidence>
<feature type="transmembrane region" description="Helical" evidence="11">
    <location>
        <begin position="377"/>
        <end position="397"/>
    </location>
</feature>
<dbReference type="InterPro" id="IPR050794">
    <property type="entry name" value="CPA2_transporter"/>
</dbReference>
<feature type="domain" description="Cation/H+ exchanger transmembrane" evidence="12">
    <location>
        <begin position="48"/>
        <end position="427"/>
    </location>
</feature>
<evidence type="ECO:0000256" key="1">
    <source>
        <dbReference type="ARBA" id="ARBA00004141"/>
    </source>
</evidence>
<dbReference type="Gene3D" id="3.40.50.12370">
    <property type="match status" value="1"/>
</dbReference>
<accession>A0A6P6FLB7</accession>
<feature type="domain" description="Cation/H(+) antiporter C-terminal" evidence="14">
    <location>
        <begin position="728"/>
        <end position="800"/>
    </location>
</feature>
<keyword evidence="4" id="KW-0633">Potassium transport</keyword>
<organism evidence="15 16">
    <name type="scientific">Ziziphus jujuba</name>
    <name type="common">Chinese jujube</name>
    <name type="synonym">Ziziphus sativa</name>
    <dbReference type="NCBI Taxonomy" id="326968"/>
    <lineage>
        <taxon>Eukaryota</taxon>
        <taxon>Viridiplantae</taxon>
        <taxon>Streptophyta</taxon>
        <taxon>Embryophyta</taxon>
        <taxon>Tracheophyta</taxon>
        <taxon>Spermatophyta</taxon>
        <taxon>Magnoliopsida</taxon>
        <taxon>eudicotyledons</taxon>
        <taxon>Gunneridae</taxon>
        <taxon>Pentapetalae</taxon>
        <taxon>rosids</taxon>
        <taxon>fabids</taxon>
        <taxon>Rosales</taxon>
        <taxon>Rhamnaceae</taxon>
        <taxon>Paliureae</taxon>
        <taxon>Ziziphus</taxon>
    </lineage>
</organism>
<evidence type="ECO:0000259" key="14">
    <source>
        <dbReference type="Pfam" id="PF23259"/>
    </source>
</evidence>
<dbReference type="RefSeq" id="XP_024922261.3">
    <property type="nucleotide sequence ID" value="XM_025066493.3"/>
</dbReference>
<feature type="transmembrane region" description="Helical" evidence="11">
    <location>
        <begin position="409"/>
        <end position="431"/>
    </location>
</feature>
<keyword evidence="5 11" id="KW-0812">Transmembrane</keyword>
<evidence type="ECO:0000259" key="12">
    <source>
        <dbReference type="Pfam" id="PF00999"/>
    </source>
</evidence>
<dbReference type="GeneID" id="107433358"/>
<feature type="transmembrane region" description="Helical" evidence="11">
    <location>
        <begin position="63"/>
        <end position="79"/>
    </location>
</feature>
<comment type="similarity">
    <text evidence="10">Belongs to the monovalent cation:proton antiporter 2 (CPA2) transporter (TC 2.A.37) family. CHX (TC 2.A.37.4) subfamily.</text>
</comment>
<dbReference type="GO" id="GO:0006885">
    <property type="term" value="P:regulation of pH"/>
    <property type="evidence" value="ECO:0007669"/>
    <property type="project" value="TreeGrafter"/>
</dbReference>
<comment type="subcellular location">
    <subcellularLocation>
        <location evidence="1">Membrane</location>
        <topology evidence="1">Multi-pass membrane protein</topology>
    </subcellularLocation>
</comment>
<keyword evidence="15" id="KW-1185">Reference proteome</keyword>
<dbReference type="InParanoid" id="A0A6P6FLB7"/>
<dbReference type="GO" id="GO:0016020">
    <property type="term" value="C:membrane"/>
    <property type="evidence" value="ECO:0007669"/>
    <property type="project" value="UniProtKB-SubCell"/>
</dbReference>
<keyword evidence="7 11" id="KW-1133">Transmembrane helix</keyword>
<proteinExistence type="inferred from homology"/>
<feature type="transmembrane region" description="Helical" evidence="11">
    <location>
        <begin position="32"/>
        <end position="51"/>
    </location>
</feature>
<feature type="transmembrane region" description="Helical" evidence="11">
    <location>
        <begin position="348"/>
        <end position="371"/>
    </location>
</feature>
<keyword evidence="6" id="KW-0630">Potassium</keyword>